<gene>
    <name evidence="2" type="ORF">GUY60_18470</name>
</gene>
<feature type="compositionally biased region" description="Acidic residues" evidence="1">
    <location>
        <begin position="69"/>
        <end position="78"/>
    </location>
</feature>
<comment type="caution">
    <text evidence="2">The sequence shown here is derived from an EMBL/GenBank/DDBJ whole genome shotgun (WGS) entry which is preliminary data.</text>
</comment>
<organism evidence="2 3">
    <name type="scientific">Streptomyces boluensis</name>
    <dbReference type="NCBI Taxonomy" id="1775135"/>
    <lineage>
        <taxon>Bacteria</taxon>
        <taxon>Bacillati</taxon>
        <taxon>Actinomycetota</taxon>
        <taxon>Actinomycetes</taxon>
        <taxon>Kitasatosporales</taxon>
        <taxon>Streptomycetaceae</taxon>
        <taxon>Streptomyces</taxon>
    </lineage>
</organism>
<evidence type="ECO:0000313" key="3">
    <source>
        <dbReference type="Proteomes" id="UP000598297"/>
    </source>
</evidence>
<feature type="non-terminal residue" evidence="2">
    <location>
        <position position="1"/>
    </location>
</feature>
<accession>A0A964UQ52</accession>
<dbReference type="AlphaFoldDB" id="A0A964UQ52"/>
<proteinExistence type="predicted"/>
<evidence type="ECO:0000313" key="2">
    <source>
        <dbReference type="EMBL" id="NBE53369.1"/>
    </source>
</evidence>
<feature type="region of interest" description="Disordered" evidence="1">
    <location>
        <begin position="1"/>
        <end position="92"/>
    </location>
</feature>
<reference evidence="2" key="1">
    <citation type="submission" date="2020-01" db="EMBL/GenBank/DDBJ databases">
        <title>Whole-genome analyses of novel actinobacteria.</title>
        <authorList>
            <person name="Sahin N."/>
        </authorList>
    </citation>
    <scope>NUCLEOTIDE SEQUENCE</scope>
    <source>
        <strain evidence="2">YC537</strain>
    </source>
</reference>
<dbReference type="EMBL" id="JAAAHS010000136">
    <property type="protein sequence ID" value="NBE53369.1"/>
    <property type="molecule type" value="Genomic_DNA"/>
</dbReference>
<evidence type="ECO:0000256" key="1">
    <source>
        <dbReference type="SAM" id="MobiDB-lite"/>
    </source>
</evidence>
<protein>
    <submittedName>
        <fullName evidence="2">Uncharacterized protein</fullName>
    </submittedName>
</protein>
<name>A0A964UQ52_9ACTN</name>
<sequence length="166" mass="18298">ESSPWFQAAPPQAVPYEGGYDPTYDREPDPAYAHEHDRESDPAFPVPAGPGRTRPLTIPGPRAEARPEDEAEPLDELGPDAGGAPTPYDLPEDISREEAYFGAFRKYVSEYGDMPNARQLGNYLLDLYGVTGQTGGPLSESTLRPYVREFRGRYQEELDAGAEHIA</sequence>
<dbReference type="Proteomes" id="UP000598297">
    <property type="component" value="Unassembled WGS sequence"/>
</dbReference>
<keyword evidence="3" id="KW-1185">Reference proteome</keyword>
<feature type="compositionally biased region" description="Basic and acidic residues" evidence="1">
    <location>
        <begin position="23"/>
        <end position="41"/>
    </location>
</feature>